<dbReference type="Gene3D" id="3.30.1520.10">
    <property type="entry name" value="Phox-like domain"/>
    <property type="match status" value="1"/>
</dbReference>
<dbReference type="PANTHER" id="PTHR46757:SF2">
    <property type="entry name" value="OS05G0346100 PROTEIN"/>
    <property type="match status" value="1"/>
</dbReference>
<dbReference type="Proteomes" id="UP001279734">
    <property type="component" value="Unassembled WGS sequence"/>
</dbReference>
<evidence type="ECO:0000313" key="3">
    <source>
        <dbReference type="EMBL" id="GMH12779.1"/>
    </source>
</evidence>
<dbReference type="PANTHER" id="PTHR46757">
    <property type="entry name" value="SORTING NEXIN-RELATED"/>
    <property type="match status" value="1"/>
</dbReference>
<protein>
    <recommendedName>
        <fullName evidence="2">PX domain-containing protein</fullName>
    </recommendedName>
</protein>
<feature type="compositionally biased region" description="Polar residues" evidence="1">
    <location>
        <begin position="68"/>
        <end position="79"/>
    </location>
</feature>
<dbReference type="CDD" id="cd06865">
    <property type="entry name" value="PX_SNX_like"/>
    <property type="match status" value="1"/>
</dbReference>
<dbReference type="GO" id="GO:0016020">
    <property type="term" value="C:membrane"/>
    <property type="evidence" value="ECO:0007669"/>
    <property type="project" value="UniProtKB-ARBA"/>
</dbReference>
<dbReference type="PROSITE" id="PS50195">
    <property type="entry name" value="PX"/>
    <property type="match status" value="1"/>
</dbReference>
<dbReference type="CDD" id="cd07596">
    <property type="entry name" value="BAR_SNX"/>
    <property type="match status" value="1"/>
</dbReference>
<dbReference type="Pfam" id="PF09325">
    <property type="entry name" value="Vps5"/>
    <property type="match status" value="1"/>
</dbReference>
<reference evidence="3" key="1">
    <citation type="submission" date="2023-05" db="EMBL/GenBank/DDBJ databases">
        <title>Nepenthes gracilis genome sequencing.</title>
        <authorList>
            <person name="Fukushima K."/>
        </authorList>
    </citation>
    <scope>NUCLEOTIDE SEQUENCE</scope>
    <source>
        <strain evidence="3">SING2019-196</strain>
    </source>
</reference>
<dbReference type="FunFam" id="3.30.1520.10:FF:000059">
    <property type="entry name" value="Sorting nexin 2B"/>
    <property type="match status" value="1"/>
</dbReference>
<dbReference type="InterPro" id="IPR036871">
    <property type="entry name" value="PX_dom_sf"/>
</dbReference>
<dbReference type="InterPro" id="IPR027267">
    <property type="entry name" value="AH/BAR_dom_sf"/>
</dbReference>
<gene>
    <name evidence="3" type="ORF">Nepgr_014620</name>
</gene>
<dbReference type="GO" id="GO:0005768">
    <property type="term" value="C:endosome"/>
    <property type="evidence" value="ECO:0007669"/>
    <property type="project" value="UniProtKB-ARBA"/>
</dbReference>
<dbReference type="GO" id="GO:0035091">
    <property type="term" value="F:phosphatidylinositol binding"/>
    <property type="evidence" value="ECO:0007669"/>
    <property type="project" value="InterPro"/>
</dbReference>
<dbReference type="SMART" id="SM00312">
    <property type="entry name" value="PX"/>
    <property type="match status" value="1"/>
</dbReference>
<dbReference type="InterPro" id="IPR001683">
    <property type="entry name" value="PX_dom"/>
</dbReference>
<dbReference type="EMBL" id="BSYO01000012">
    <property type="protein sequence ID" value="GMH12779.1"/>
    <property type="molecule type" value="Genomic_DNA"/>
</dbReference>
<evidence type="ECO:0000256" key="1">
    <source>
        <dbReference type="SAM" id="MobiDB-lite"/>
    </source>
</evidence>
<dbReference type="InterPro" id="IPR015404">
    <property type="entry name" value="Vps5_C"/>
</dbReference>
<dbReference type="Pfam" id="PF00787">
    <property type="entry name" value="PX"/>
    <property type="match status" value="1"/>
</dbReference>
<dbReference type="AlphaFoldDB" id="A0AAD3XQB1"/>
<comment type="caution">
    <text evidence="3">The sequence shown here is derived from an EMBL/GenBank/DDBJ whole genome shotgun (WGS) entry which is preliminary data.</text>
</comment>
<evidence type="ECO:0000313" key="4">
    <source>
        <dbReference type="Proteomes" id="UP001279734"/>
    </source>
</evidence>
<name>A0AAD3XQB1_NEPGR</name>
<dbReference type="Gene3D" id="1.20.1270.60">
    <property type="entry name" value="Arfaptin homology (AH) domain/BAR domain"/>
    <property type="match status" value="1"/>
</dbReference>
<keyword evidence="4" id="KW-1185">Reference proteome</keyword>
<organism evidence="3 4">
    <name type="scientific">Nepenthes gracilis</name>
    <name type="common">Slender pitcher plant</name>
    <dbReference type="NCBI Taxonomy" id="150966"/>
    <lineage>
        <taxon>Eukaryota</taxon>
        <taxon>Viridiplantae</taxon>
        <taxon>Streptophyta</taxon>
        <taxon>Embryophyta</taxon>
        <taxon>Tracheophyta</taxon>
        <taxon>Spermatophyta</taxon>
        <taxon>Magnoliopsida</taxon>
        <taxon>eudicotyledons</taxon>
        <taxon>Gunneridae</taxon>
        <taxon>Pentapetalae</taxon>
        <taxon>Caryophyllales</taxon>
        <taxon>Nepenthaceae</taxon>
        <taxon>Nepenthes</taxon>
    </lineage>
</organism>
<proteinExistence type="predicted"/>
<feature type="domain" description="PX" evidence="2">
    <location>
        <begin position="143"/>
        <end position="262"/>
    </location>
</feature>
<evidence type="ECO:0000259" key="2">
    <source>
        <dbReference type="PROSITE" id="PS50195"/>
    </source>
</evidence>
<feature type="region of interest" description="Disordered" evidence="1">
    <location>
        <begin position="47"/>
        <end position="88"/>
    </location>
</feature>
<dbReference type="InterPro" id="IPR044279">
    <property type="entry name" value="SNX2A/B"/>
</dbReference>
<sequence length="569" mass="63579">MMGSENQAFEHGAHTSEEMSYLLVDDPLTSKSYASYRSAMSTLSESCHHPLSRSIATTEDRDPLLSPPQDSNQVSPSSPDNHDSHYGNSDYYSDLIISPLEESNYATANGMDTPKLKWQNSSSLSRLESSNSSILEYLKITVSNPQKEHESSNSIVPGSNTYVTYLISTKTNMWGFGGSEFSVRRRFKDVVTLADRLAESYRGFFIPPRPDKSVVESQVMHKQEFVEHRRVALEKYLRRLAAHPVIKKSNELRVFLQVPGKLPLSPSADVASRVLDGAVKLPKQLLGDSRSVLAPHEVVQPAKEGRDLLRLFKELKQSVTNDWGSSRPPLVEEDKEFLDKKEMLHDFEQHLSHASKQAEVLVKEQQDIGNTMGELGLAFIKLTKFENENAVSGTHSVRAADMKNVATAAIKASRIYRELNAKSVKTLDTLHDHLGSMLAVHNAFSDRSGALLTVQTLLSEISSLQSKIGKLETASSNVFGGDKSRSHKLKELKEIVRVTEDAKNVAIREYEQIKDNNRSELDRLERQKRTDLLNMLKGFVNAQVSCAEKLGCLWVKLAEDTGRYATKSS</sequence>
<dbReference type="SUPFAM" id="SSF64268">
    <property type="entry name" value="PX domain"/>
    <property type="match status" value="1"/>
</dbReference>
<accession>A0AAD3XQB1</accession>